<proteinExistence type="predicted"/>
<evidence type="ECO:0000313" key="2">
    <source>
        <dbReference type="EMBL" id="SEM24019.1"/>
    </source>
</evidence>
<keyword evidence="3" id="KW-1185">Reference proteome</keyword>
<dbReference type="Proteomes" id="UP000182719">
    <property type="component" value="Unassembled WGS sequence"/>
</dbReference>
<protein>
    <submittedName>
        <fullName evidence="2">Uncharacterized protein</fullName>
    </submittedName>
</protein>
<feature type="region of interest" description="Disordered" evidence="1">
    <location>
        <begin position="93"/>
        <end position="125"/>
    </location>
</feature>
<dbReference type="RefSeq" id="WP_075008797.1">
    <property type="nucleotide sequence ID" value="NZ_FOAP01000013.1"/>
</dbReference>
<dbReference type="AlphaFoldDB" id="A0A1H7WSV4"/>
<name>A0A1H7WSV4_STIAU</name>
<accession>A0A1H7WSV4</accession>
<evidence type="ECO:0000313" key="3">
    <source>
        <dbReference type="Proteomes" id="UP000182719"/>
    </source>
</evidence>
<dbReference type="OrthoDB" id="5514294at2"/>
<feature type="region of interest" description="Disordered" evidence="1">
    <location>
        <begin position="29"/>
        <end position="48"/>
    </location>
</feature>
<reference evidence="3" key="1">
    <citation type="submission" date="2016-10" db="EMBL/GenBank/DDBJ databases">
        <authorList>
            <person name="Varghese N."/>
            <person name="Submissions S."/>
        </authorList>
    </citation>
    <scope>NUCLEOTIDE SEQUENCE [LARGE SCALE GENOMIC DNA]</scope>
    <source>
        <strain evidence="3">DSM 17044</strain>
    </source>
</reference>
<evidence type="ECO:0000256" key="1">
    <source>
        <dbReference type="SAM" id="MobiDB-lite"/>
    </source>
</evidence>
<organism evidence="2 3">
    <name type="scientific">Stigmatella aurantiaca</name>
    <dbReference type="NCBI Taxonomy" id="41"/>
    <lineage>
        <taxon>Bacteria</taxon>
        <taxon>Pseudomonadati</taxon>
        <taxon>Myxococcota</taxon>
        <taxon>Myxococcia</taxon>
        <taxon>Myxococcales</taxon>
        <taxon>Cystobacterineae</taxon>
        <taxon>Archangiaceae</taxon>
        <taxon>Stigmatella</taxon>
    </lineage>
</organism>
<dbReference type="EMBL" id="FOAP01000013">
    <property type="protein sequence ID" value="SEM24019.1"/>
    <property type="molecule type" value="Genomic_DNA"/>
</dbReference>
<gene>
    <name evidence="2" type="ORF">SAMN05444354_113147</name>
</gene>
<sequence length="125" mass="13464">MPEKPQAFRAKRAKRRGTMMKLKSTDIHTAGGMSAHHAKKCGGQDPGEMGFADRTVSSCHPPGQGLTARSLKLPLPGLGSSLSRRKTLPVEAARGYRKEGLPKHTRGRGDAPALRASKKLTRLGR</sequence>
<feature type="compositionally biased region" description="Basic residues" evidence="1">
    <location>
        <begin position="116"/>
        <end position="125"/>
    </location>
</feature>